<protein>
    <submittedName>
        <fullName evidence="2">RSAM-modified peptide</fullName>
    </submittedName>
</protein>
<feature type="region of interest" description="Disordered" evidence="1">
    <location>
        <begin position="18"/>
        <end position="46"/>
    </location>
</feature>
<dbReference type="EMBL" id="JBHUDZ010000012">
    <property type="protein sequence ID" value="MFD1603498.1"/>
    <property type="molecule type" value="Genomic_DNA"/>
</dbReference>
<reference evidence="3" key="1">
    <citation type="journal article" date="2019" name="Int. J. Syst. Evol. Microbiol.">
        <title>The Global Catalogue of Microorganisms (GCM) 10K type strain sequencing project: providing services to taxonomists for standard genome sequencing and annotation.</title>
        <authorList>
            <consortium name="The Broad Institute Genomics Platform"/>
            <consortium name="The Broad Institute Genome Sequencing Center for Infectious Disease"/>
            <person name="Wu L."/>
            <person name="Ma J."/>
        </authorList>
    </citation>
    <scope>NUCLEOTIDE SEQUENCE [LARGE SCALE GENOMIC DNA]</scope>
    <source>
        <strain evidence="3">CCUG 70865</strain>
    </source>
</reference>
<evidence type="ECO:0000256" key="1">
    <source>
        <dbReference type="SAM" id="MobiDB-lite"/>
    </source>
</evidence>
<sequence length="46" mass="4834">MKSTKLKFSDFELEQITKQQQKAVRGGDGETPPIDPKNGGGGSGNG</sequence>
<evidence type="ECO:0000313" key="3">
    <source>
        <dbReference type="Proteomes" id="UP001597138"/>
    </source>
</evidence>
<proteinExistence type="predicted"/>
<name>A0ABW4HDR1_9FLAO</name>
<dbReference type="RefSeq" id="WP_379815171.1">
    <property type="nucleotide sequence ID" value="NZ_JBHUDZ010000012.1"/>
</dbReference>
<evidence type="ECO:0000313" key="2">
    <source>
        <dbReference type="EMBL" id="MFD1603498.1"/>
    </source>
</evidence>
<dbReference type="Proteomes" id="UP001597138">
    <property type="component" value="Unassembled WGS sequence"/>
</dbReference>
<gene>
    <name evidence="2" type="ORF">ACFSC2_12190</name>
</gene>
<accession>A0ABW4HDR1</accession>
<organism evidence="2 3">
    <name type="scientific">Flavobacterium artemisiae</name>
    <dbReference type="NCBI Taxonomy" id="2126556"/>
    <lineage>
        <taxon>Bacteria</taxon>
        <taxon>Pseudomonadati</taxon>
        <taxon>Bacteroidota</taxon>
        <taxon>Flavobacteriia</taxon>
        <taxon>Flavobacteriales</taxon>
        <taxon>Flavobacteriaceae</taxon>
        <taxon>Flavobacterium</taxon>
    </lineage>
</organism>
<comment type="caution">
    <text evidence="2">The sequence shown here is derived from an EMBL/GenBank/DDBJ whole genome shotgun (WGS) entry which is preliminary data.</text>
</comment>
<keyword evidence="3" id="KW-1185">Reference proteome</keyword>